<evidence type="ECO:0000259" key="2">
    <source>
        <dbReference type="PROSITE" id="PS51819"/>
    </source>
</evidence>
<dbReference type="InterPro" id="IPR029068">
    <property type="entry name" value="Glyas_Bleomycin-R_OHBP_Dase"/>
</dbReference>
<evidence type="ECO:0000313" key="3">
    <source>
        <dbReference type="EMBL" id="MBG6089115.1"/>
    </source>
</evidence>
<keyword evidence="4" id="KW-1185">Reference proteome</keyword>
<dbReference type="GO" id="GO:0046872">
    <property type="term" value="F:metal ion binding"/>
    <property type="evidence" value="ECO:0007669"/>
    <property type="project" value="UniProtKB-KW"/>
</dbReference>
<dbReference type="GO" id="GO:0046491">
    <property type="term" value="P:L-methylmalonyl-CoA metabolic process"/>
    <property type="evidence" value="ECO:0007669"/>
    <property type="project" value="TreeGrafter"/>
</dbReference>
<dbReference type="Gene3D" id="3.10.180.10">
    <property type="entry name" value="2,3-Dihydroxybiphenyl 1,2-Dioxygenase, domain 1"/>
    <property type="match status" value="1"/>
</dbReference>
<dbReference type="PANTHER" id="PTHR43048:SF3">
    <property type="entry name" value="METHYLMALONYL-COA EPIMERASE, MITOCHONDRIAL"/>
    <property type="match status" value="1"/>
</dbReference>
<comment type="caution">
    <text evidence="3">The sequence shown here is derived from an EMBL/GenBank/DDBJ whole genome shotgun (WGS) entry which is preliminary data.</text>
</comment>
<dbReference type="PROSITE" id="PS51819">
    <property type="entry name" value="VOC"/>
    <property type="match status" value="1"/>
</dbReference>
<reference evidence="3" key="1">
    <citation type="submission" date="2020-11" db="EMBL/GenBank/DDBJ databases">
        <title>Sequencing the genomes of 1000 actinobacteria strains.</title>
        <authorList>
            <person name="Klenk H.-P."/>
        </authorList>
    </citation>
    <scope>NUCLEOTIDE SEQUENCE</scope>
    <source>
        <strain evidence="3">DSM 43175</strain>
    </source>
</reference>
<proteinExistence type="predicted"/>
<dbReference type="RefSeq" id="WP_197011759.1">
    <property type="nucleotide sequence ID" value="NZ_BAABES010000022.1"/>
</dbReference>
<dbReference type="InterPro" id="IPR037523">
    <property type="entry name" value="VOC_core"/>
</dbReference>
<evidence type="ECO:0000313" key="4">
    <source>
        <dbReference type="Proteomes" id="UP000614047"/>
    </source>
</evidence>
<dbReference type="Pfam" id="PF00903">
    <property type="entry name" value="Glyoxalase"/>
    <property type="match status" value="1"/>
</dbReference>
<sequence length="281" mass="30859">MLSGIWHFSFHVADLDRSVAFYRDVLGMELVHVQEQANAYTRSLVGYPDAHLRVAQLAVPGRGEQVSTHDLELVEYIVPRGERQDPARHHPGAAHMAFAVPDIEAEHARLTALGVRFVSPPNHITAGVNTGGAACYFLDPDDITLELVQPPPRRAAPPPAGRAPIALHSVLREGQEAAYEREHATVPADLLAALLRAGVRDWTIWRSGRDLFHLVDADDFARALEVLAGDPADQAWQRHMAGFVDRFEPGRDERTGELAKVWNLREQTAAAPGTPAEGSHD</sequence>
<gene>
    <name evidence="3" type="ORF">IW256_003228</name>
</gene>
<dbReference type="Gene3D" id="3.30.70.100">
    <property type="match status" value="1"/>
</dbReference>
<dbReference type="Proteomes" id="UP000614047">
    <property type="component" value="Unassembled WGS sequence"/>
</dbReference>
<keyword evidence="3" id="KW-0456">Lyase</keyword>
<dbReference type="InterPro" id="IPR051785">
    <property type="entry name" value="MMCE/EMCE_epimerase"/>
</dbReference>
<dbReference type="InterPro" id="IPR011008">
    <property type="entry name" value="Dimeric_a/b-barrel"/>
</dbReference>
<dbReference type="PANTHER" id="PTHR43048">
    <property type="entry name" value="METHYLMALONYL-COA EPIMERASE"/>
    <property type="match status" value="1"/>
</dbReference>
<dbReference type="SUPFAM" id="SSF54593">
    <property type="entry name" value="Glyoxalase/Bleomycin resistance protein/Dihydroxybiphenyl dioxygenase"/>
    <property type="match status" value="1"/>
</dbReference>
<keyword evidence="1" id="KW-0479">Metal-binding</keyword>
<dbReference type="InterPro" id="IPR004360">
    <property type="entry name" value="Glyas_Fos-R_dOase_dom"/>
</dbReference>
<feature type="domain" description="VOC" evidence="2">
    <location>
        <begin position="4"/>
        <end position="150"/>
    </location>
</feature>
<accession>A0A931DL83</accession>
<evidence type="ECO:0000256" key="1">
    <source>
        <dbReference type="ARBA" id="ARBA00022723"/>
    </source>
</evidence>
<dbReference type="InterPro" id="IPR008000">
    <property type="entry name" value="Rham/fucose_mutarotase"/>
</dbReference>
<dbReference type="Pfam" id="PF05336">
    <property type="entry name" value="rhaM"/>
    <property type="match status" value="1"/>
</dbReference>
<dbReference type="AlphaFoldDB" id="A0A931DL83"/>
<dbReference type="GO" id="GO:0016857">
    <property type="term" value="F:racemase and epimerase activity, acting on carbohydrates and derivatives"/>
    <property type="evidence" value="ECO:0007669"/>
    <property type="project" value="InterPro"/>
</dbReference>
<organism evidence="3 4">
    <name type="scientific">Actinomadura viridis</name>
    <dbReference type="NCBI Taxonomy" id="58110"/>
    <lineage>
        <taxon>Bacteria</taxon>
        <taxon>Bacillati</taxon>
        <taxon>Actinomycetota</taxon>
        <taxon>Actinomycetes</taxon>
        <taxon>Streptosporangiales</taxon>
        <taxon>Thermomonosporaceae</taxon>
        <taxon>Actinomadura</taxon>
    </lineage>
</organism>
<dbReference type="GO" id="GO:0016829">
    <property type="term" value="F:lyase activity"/>
    <property type="evidence" value="ECO:0007669"/>
    <property type="project" value="UniProtKB-KW"/>
</dbReference>
<dbReference type="SUPFAM" id="SSF54909">
    <property type="entry name" value="Dimeric alpha+beta barrel"/>
    <property type="match status" value="1"/>
</dbReference>
<name>A0A931DL83_9ACTN</name>
<dbReference type="GO" id="GO:0004493">
    <property type="term" value="F:methylmalonyl-CoA epimerase activity"/>
    <property type="evidence" value="ECO:0007669"/>
    <property type="project" value="TreeGrafter"/>
</dbReference>
<dbReference type="EMBL" id="JADOUA010000001">
    <property type="protein sequence ID" value="MBG6089115.1"/>
    <property type="molecule type" value="Genomic_DNA"/>
</dbReference>
<protein>
    <submittedName>
        <fullName evidence="3">Catechol 2,3-dioxygenase-like lactoylglutathione lyase family enzyme/L-rhamnose mutarotase</fullName>
    </submittedName>
</protein>